<name>B8J5S5_ANAD2</name>
<dbReference type="NCBIfam" id="TIGR02229">
    <property type="entry name" value="caa3_sub_IV"/>
    <property type="match status" value="1"/>
</dbReference>
<evidence type="ECO:0000313" key="7">
    <source>
        <dbReference type="EMBL" id="ACL65022.1"/>
    </source>
</evidence>
<protein>
    <submittedName>
        <fullName evidence="7">Caa(3)-type oxidase, subunit IV</fullName>
    </submittedName>
</protein>
<feature type="transmembrane region" description="Helical" evidence="6">
    <location>
        <begin position="58"/>
        <end position="77"/>
    </location>
</feature>
<accession>B8J5S5</accession>
<proteinExistence type="predicted"/>
<comment type="subcellular location">
    <subcellularLocation>
        <location evidence="1">Cell membrane</location>
        <topology evidence="1">Multi-pass membrane protein</topology>
    </subcellularLocation>
</comment>
<dbReference type="KEGG" id="acp:A2cp1_1679"/>
<dbReference type="InterPro" id="IPR005171">
    <property type="entry name" value="Cyt_c_oxidase_su4_prok"/>
</dbReference>
<dbReference type="InterPro" id="IPR011743">
    <property type="entry name" value="Caa3_sub_IV"/>
</dbReference>
<evidence type="ECO:0000256" key="2">
    <source>
        <dbReference type="ARBA" id="ARBA00022475"/>
    </source>
</evidence>
<dbReference type="Pfam" id="PF03626">
    <property type="entry name" value="COX4_pro"/>
    <property type="match status" value="1"/>
</dbReference>
<evidence type="ECO:0000313" key="8">
    <source>
        <dbReference type="Proteomes" id="UP000007089"/>
    </source>
</evidence>
<sequence length="129" mass="13569">MNVVENASSDRAHGDGAHAGPHVLPPSVLLGTAAALGVLTVLTVAVARVHLGAANVPVALAIATVKASLVALFFMHLKYEHRFHLVILVGAVLFAVLFGSFVMFDASEYRPDVRAHEQAVRAKAAEPAR</sequence>
<organism evidence="7 8">
    <name type="scientific">Anaeromyxobacter dehalogenans (strain ATCC BAA-258 / DSM 21875 / 2CP-1)</name>
    <dbReference type="NCBI Taxonomy" id="455488"/>
    <lineage>
        <taxon>Bacteria</taxon>
        <taxon>Pseudomonadati</taxon>
        <taxon>Myxococcota</taxon>
        <taxon>Myxococcia</taxon>
        <taxon>Myxococcales</taxon>
        <taxon>Cystobacterineae</taxon>
        <taxon>Anaeromyxobacteraceae</taxon>
        <taxon>Anaeromyxobacter</taxon>
    </lineage>
</organism>
<evidence type="ECO:0000256" key="1">
    <source>
        <dbReference type="ARBA" id="ARBA00004651"/>
    </source>
</evidence>
<feature type="transmembrane region" description="Helical" evidence="6">
    <location>
        <begin position="83"/>
        <end position="104"/>
    </location>
</feature>
<keyword evidence="8" id="KW-1185">Reference proteome</keyword>
<dbReference type="AlphaFoldDB" id="B8J5S5"/>
<evidence type="ECO:0000256" key="6">
    <source>
        <dbReference type="SAM" id="Phobius"/>
    </source>
</evidence>
<gene>
    <name evidence="7" type="ordered locus">A2cp1_1679</name>
</gene>
<keyword evidence="4 6" id="KW-1133">Transmembrane helix</keyword>
<evidence type="ECO:0000256" key="3">
    <source>
        <dbReference type="ARBA" id="ARBA00022692"/>
    </source>
</evidence>
<keyword evidence="5 6" id="KW-0472">Membrane</keyword>
<dbReference type="Proteomes" id="UP000007089">
    <property type="component" value="Chromosome"/>
</dbReference>
<evidence type="ECO:0000256" key="5">
    <source>
        <dbReference type="ARBA" id="ARBA00023136"/>
    </source>
</evidence>
<feature type="transmembrane region" description="Helical" evidence="6">
    <location>
        <begin position="28"/>
        <end position="46"/>
    </location>
</feature>
<reference evidence="7" key="1">
    <citation type="submission" date="2009-01" db="EMBL/GenBank/DDBJ databases">
        <title>Complete sequence of Anaeromyxobacter dehalogenans 2CP-1.</title>
        <authorList>
            <consortium name="US DOE Joint Genome Institute"/>
            <person name="Lucas S."/>
            <person name="Copeland A."/>
            <person name="Lapidus A."/>
            <person name="Glavina del Rio T."/>
            <person name="Dalin E."/>
            <person name="Tice H."/>
            <person name="Bruce D."/>
            <person name="Goodwin L."/>
            <person name="Pitluck S."/>
            <person name="Saunders E."/>
            <person name="Brettin T."/>
            <person name="Detter J.C."/>
            <person name="Han C."/>
            <person name="Larimer F."/>
            <person name="Land M."/>
            <person name="Hauser L."/>
            <person name="Kyrpides N."/>
            <person name="Ovchinnikova G."/>
            <person name="Beliaev A.S."/>
            <person name="Richardson P."/>
        </authorList>
    </citation>
    <scope>NUCLEOTIDE SEQUENCE</scope>
    <source>
        <strain evidence="7">2CP-1</strain>
    </source>
</reference>
<dbReference type="RefSeq" id="WP_012632949.1">
    <property type="nucleotide sequence ID" value="NC_011891.1"/>
</dbReference>
<evidence type="ECO:0000256" key="4">
    <source>
        <dbReference type="ARBA" id="ARBA00022989"/>
    </source>
</evidence>
<keyword evidence="3 6" id="KW-0812">Transmembrane</keyword>
<dbReference type="EMBL" id="CP001359">
    <property type="protein sequence ID" value="ACL65022.1"/>
    <property type="molecule type" value="Genomic_DNA"/>
</dbReference>
<dbReference type="HOGENOM" id="CLU_148653_0_0_7"/>
<keyword evidence="2" id="KW-1003">Cell membrane</keyword>
<dbReference type="GO" id="GO:0005886">
    <property type="term" value="C:plasma membrane"/>
    <property type="evidence" value="ECO:0007669"/>
    <property type="project" value="UniProtKB-SubCell"/>
</dbReference>